<name>A0A1M6THZ1_9FIRM</name>
<reference evidence="1 2" key="1">
    <citation type="submission" date="2016-11" db="EMBL/GenBank/DDBJ databases">
        <authorList>
            <person name="Jaros S."/>
            <person name="Januszkiewicz K."/>
            <person name="Wedrychowicz H."/>
        </authorList>
    </citation>
    <scope>NUCLEOTIDE SEQUENCE [LARGE SCALE GENOMIC DNA]</scope>
    <source>
        <strain evidence="1 2">DSM 15929</strain>
    </source>
</reference>
<organism evidence="1 2">
    <name type="scientific">Anaerocolumna jejuensis DSM 15929</name>
    <dbReference type="NCBI Taxonomy" id="1121322"/>
    <lineage>
        <taxon>Bacteria</taxon>
        <taxon>Bacillati</taxon>
        <taxon>Bacillota</taxon>
        <taxon>Clostridia</taxon>
        <taxon>Lachnospirales</taxon>
        <taxon>Lachnospiraceae</taxon>
        <taxon>Anaerocolumna</taxon>
    </lineage>
</organism>
<proteinExistence type="predicted"/>
<sequence>MYNYDYNGSVWQKKFHIKTVYCSEKKNEKGKPAERQGRKATGLRRMLRQPGCHDTRKVHGIAMDFFLLYYGKYSFQQHKRKGERVWRNLVLMFQEMY</sequence>
<evidence type="ECO:0000313" key="2">
    <source>
        <dbReference type="Proteomes" id="UP000184386"/>
    </source>
</evidence>
<evidence type="ECO:0000313" key="1">
    <source>
        <dbReference type="EMBL" id="SHK56533.1"/>
    </source>
</evidence>
<dbReference type="Proteomes" id="UP000184386">
    <property type="component" value="Unassembled WGS sequence"/>
</dbReference>
<protein>
    <submittedName>
        <fullName evidence="1">Uncharacterized protein</fullName>
    </submittedName>
</protein>
<dbReference type="AlphaFoldDB" id="A0A1M6THZ1"/>
<dbReference type="STRING" id="1121322.SAMN02745136_02811"/>
<keyword evidence="2" id="KW-1185">Reference proteome</keyword>
<gene>
    <name evidence="1" type="ORF">SAMN02745136_02811</name>
</gene>
<accession>A0A1M6THZ1</accession>
<dbReference type="EMBL" id="FRAC01000013">
    <property type="protein sequence ID" value="SHK56533.1"/>
    <property type="molecule type" value="Genomic_DNA"/>
</dbReference>